<organism evidence="1 2">
    <name type="scientific">Campylobacter gastrosuis</name>
    <dbReference type="NCBI Taxonomy" id="2974576"/>
    <lineage>
        <taxon>Bacteria</taxon>
        <taxon>Pseudomonadati</taxon>
        <taxon>Campylobacterota</taxon>
        <taxon>Epsilonproteobacteria</taxon>
        <taxon>Campylobacterales</taxon>
        <taxon>Campylobacteraceae</taxon>
        <taxon>Campylobacter</taxon>
    </lineage>
</organism>
<evidence type="ECO:0000313" key="1">
    <source>
        <dbReference type="EMBL" id="MDL0089236.1"/>
    </source>
</evidence>
<protein>
    <submittedName>
        <fullName evidence="1">Uncharacterized protein</fullName>
    </submittedName>
</protein>
<dbReference type="Proteomes" id="UP001173801">
    <property type="component" value="Unassembled WGS sequence"/>
</dbReference>
<gene>
    <name evidence="1" type="ORF">NYG85_07650</name>
</gene>
<comment type="caution">
    <text evidence="1">The sequence shown here is derived from an EMBL/GenBank/DDBJ whole genome shotgun (WGS) entry which is preliminary data.</text>
</comment>
<proteinExistence type="predicted"/>
<evidence type="ECO:0000313" key="2">
    <source>
        <dbReference type="Proteomes" id="UP001173801"/>
    </source>
</evidence>
<name>A0ABT7HQQ0_9BACT</name>
<keyword evidence="2" id="KW-1185">Reference proteome</keyword>
<reference evidence="1" key="1">
    <citation type="submission" date="2022-08" db="EMBL/GenBank/DDBJ databases">
        <authorList>
            <person name="Wang H."/>
        </authorList>
    </citation>
    <scope>NUCLEOTIDE SEQUENCE</scope>
    <source>
        <strain evidence="1">PS10</strain>
    </source>
</reference>
<dbReference type="RefSeq" id="WP_284937889.1">
    <property type="nucleotide sequence ID" value="NZ_JANURM010000009.1"/>
</dbReference>
<accession>A0ABT7HQQ0</accession>
<dbReference type="EMBL" id="JANURM010000009">
    <property type="protein sequence ID" value="MDL0089236.1"/>
    <property type="molecule type" value="Genomic_DNA"/>
</dbReference>
<sequence>MELKQHYKRLYKAQDEILNLLAKSSCYHKAIFDRFLISKFY</sequence>
<reference evidence="1" key="2">
    <citation type="journal article" date="2023" name="Microorganisms">
        <title>Isolation and Genomic Characteristics of Cat-Borne Campylobacter felis sp. nov. and Sheep-Borne Campylobacter ovis sp. nov.</title>
        <authorList>
            <person name="Wang H."/>
            <person name="Li Y."/>
            <person name="Gu Y."/>
            <person name="Zhou G."/>
            <person name="Chen X."/>
            <person name="Zhang X."/>
            <person name="Shao Z."/>
            <person name="Zhang J."/>
            <person name="Zhang M."/>
        </authorList>
    </citation>
    <scope>NUCLEOTIDE SEQUENCE</scope>
    <source>
        <strain evidence="1">PS10</strain>
    </source>
</reference>